<protein>
    <submittedName>
        <fullName evidence="1">Uncharacterized protein</fullName>
    </submittedName>
</protein>
<sequence>MAEHSQANHGAESGNEDEFYRMLEEYTQHVRQRYRIPIRINLPRVSAKKANKGYYEAK</sequence>
<dbReference type="EMBL" id="JALPRF010000001">
    <property type="protein sequence ID" value="MCK8491322.1"/>
    <property type="molecule type" value="Genomic_DNA"/>
</dbReference>
<name>A0ABT0HGN7_9BACT</name>
<proteinExistence type="predicted"/>
<dbReference type="RefSeq" id="WP_232559879.1">
    <property type="nucleotide sequence ID" value="NZ_JALPRF010000001.1"/>
</dbReference>
<evidence type="ECO:0000313" key="2">
    <source>
        <dbReference type="Proteomes" id="UP001202180"/>
    </source>
</evidence>
<comment type="caution">
    <text evidence="1">The sequence shown here is derived from an EMBL/GenBank/DDBJ whole genome shotgun (WGS) entry which is preliminary data.</text>
</comment>
<accession>A0ABT0HGN7</accession>
<reference evidence="1 2" key="1">
    <citation type="submission" date="2022-04" db="EMBL/GenBank/DDBJ databases">
        <title>Spirosoma sp. strain RP8 genome sequencing and assembly.</title>
        <authorList>
            <person name="Jung Y."/>
        </authorList>
    </citation>
    <scope>NUCLEOTIDE SEQUENCE [LARGE SCALE GENOMIC DNA]</scope>
    <source>
        <strain evidence="1 2">RP8</strain>
    </source>
</reference>
<gene>
    <name evidence="1" type="ORF">M0L20_05625</name>
</gene>
<organism evidence="1 2">
    <name type="scientific">Spirosoma liriopis</name>
    <dbReference type="NCBI Taxonomy" id="2937440"/>
    <lineage>
        <taxon>Bacteria</taxon>
        <taxon>Pseudomonadati</taxon>
        <taxon>Bacteroidota</taxon>
        <taxon>Cytophagia</taxon>
        <taxon>Cytophagales</taxon>
        <taxon>Cytophagaceae</taxon>
        <taxon>Spirosoma</taxon>
    </lineage>
</organism>
<keyword evidence="2" id="KW-1185">Reference proteome</keyword>
<dbReference type="Proteomes" id="UP001202180">
    <property type="component" value="Unassembled WGS sequence"/>
</dbReference>
<evidence type="ECO:0000313" key="1">
    <source>
        <dbReference type="EMBL" id="MCK8491322.1"/>
    </source>
</evidence>